<comment type="caution">
    <text evidence="2">The sequence shown here is derived from an EMBL/GenBank/DDBJ whole genome shotgun (WGS) entry which is preliminary data.</text>
</comment>
<dbReference type="Gene3D" id="3.40.50.880">
    <property type="match status" value="1"/>
</dbReference>
<protein>
    <recommendedName>
        <fullName evidence="4">Glutamine amidotransferase domain-containing protein</fullName>
    </recommendedName>
</protein>
<feature type="transmembrane region" description="Helical" evidence="1">
    <location>
        <begin position="38"/>
        <end position="57"/>
    </location>
</feature>
<reference evidence="2 3" key="1">
    <citation type="submission" date="2020-08" db="EMBL/GenBank/DDBJ databases">
        <title>Genomic Encyclopedia of Type Strains, Phase IV (KMG-IV): sequencing the most valuable type-strain genomes for metagenomic binning, comparative biology and taxonomic classification.</title>
        <authorList>
            <person name="Goeker M."/>
        </authorList>
    </citation>
    <scope>NUCLEOTIDE SEQUENCE [LARGE SCALE GENOMIC DNA]</scope>
    <source>
        <strain evidence="2 3">DSM 103377</strain>
    </source>
</reference>
<dbReference type="PANTHER" id="PTHR37947">
    <property type="entry name" value="BLL2462 PROTEIN"/>
    <property type="match status" value="1"/>
</dbReference>
<dbReference type="EMBL" id="JACIJS010000003">
    <property type="protein sequence ID" value="MBB5515109.1"/>
    <property type="molecule type" value="Genomic_DNA"/>
</dbReference>
<dbReference type="Proteomes" id="UP000553766">
    <property type="component" value="Unassembled WGS sequence"/>
</dbReference>
<keyword evidence="3" id="KW-1185">Reference proteome</keyword>
<evidence type="ECO:0000256" key="1">
    <source>
        <dbReference type="SAM" id="Phobius"/>
    </source>
</evidence>
<gene>
    <name evidence="2" type="ORF">FHS89_001119</name>
</gene>
<sequence>MTAEVIFDPALPWSVLAVAAVCLLALAGYAGRRGLVGWLMRAGAGLVILAALANPSLREEERTPLPDIALLVIDETASQSIAPRPAQLAEAEAALRSALDAAALDPDAPLEWREVRVADRRGDEEPGSYLMTALEAAARELPSDRIAGAILLTDGQVHDADLLTSFPAPVHVLLTGTEREWDRRLIVETAPAFGIVGESVPLSLRIEETGLVPDGEDRVLLTVALDGDVVLRAPVPKGETLDFEVPISRGGQNVLELSVPEGPQELTPRNNTALVTINGVRDRLRVLLVSGEPHPGGRTWRNLLKSDPAVDLVHFTILRPPSKQDGVPVFEMSLIAFPTRELFMEKIDEFDLIIFDRYRRRGVLPTPYLSNIVRYVEEGGAVLVASGPAFAGVESLYRTPLRTILPAAPTARVIEEGFLPRISALGDRHPVTSDLTAEAPRPVSADGTPGWGRWFRMIDLENVSGDTLMQGPEGRPLLVLDRPGEGRIAMLASDHAWLWSRGYEGGGPQQELLRRLAHWLMKEPELEEDVLTAEPDADGLMIERRSLAQVTSAVTITRPDGSTEEVVLSEASPGRWIGRAAAPEDGLYRLSDGDLDRVVAIGPAAPREFETPLSTGALLSPIAEATRGGVKRLSDGIPDIRRIREGRSADGRGWIGLVERGGYRVEDISLTGLAPGWLMLLLTSLLIVGAWRKEGR</sequence>
<dbReference type="AlphaFoldDB" id="A0A840WJ39"/>
<accession>A0A840WJ39</accession>
<organism evidence="2 3">
    <name type="scientific">Rubricella aquisinus</name>
    <dbReference type="NCBI Taxonomy" id="2028108"/>
    <lineage>
        <taxon>Bacteria</taxon>
        <taxon>Pseudomonadati</taxon>
        <taxon>Pseudomonadota</taxon>
        <taxon>Alphaproteobacteria</taxon>
        <taxon>Rhodobacterales</taxon>
        <taxon>Paracoccaceae</taxon>
        <taxon>Rubricella</taxon>
    </lineage>
</organism>
<dbReference type="PANTHER" id="PTHR37947:SF1">
    <property type="entry name" value="BLL2462 PROTEIN"/>
    <property type="match status" value="1"/>
</dbReference>
<keyword evidence="1" id="KW-0472">Membrane</keyword>
<dbReference type="InterPro" id="IPR029062">
    <property type="entry name" value="Class_I_gatase-like"/>
</dbReference>
<name>A0A840WJ39_9RHOB</name>
<keyword evidence="1" id="KW-1133">Transmembrane helix</keyword>
<keyword evidence="1" id="KW-0812">Transmembrane</keyword>
<feature type="transmembrane region" description="Helical" evidence="1">
    <location>
        <begin position="12"/>
        <end position="31"/>
    </location>
</feature>
<dbReference type="SUPFAM" id="SSF52317">
    <property type="entry name" value="Class I glutamine amidotransferase-like"/>
    <property type="match status" value="1"/>
</dbReference>
<feature type="transmembrane region" description="Helical" evidence="1">
    <location>
        <begin position="673"/>
        <end position="691"/>
    </location>
</feature>
<evidence type="ECO:0000313" key="2">
    <source>
        <dbReference type="EMBL" id="MBB5515109.1"/>
    </source>
</evidence>
<dbReference type="RefSeq" id="WP_184009392.1">
    <property type="nucleotide sequence ID" value="NZ_JACIJS010000003.1"/>
</dbReference>
<evidence type="ECO:0000313" key="3">
    <source>
        <dbReference type="Proteomes" id="UP000553766"/>
    </source>
</evidence>
<proteinExistence type="predicted"/>
<evidence type="ECO:0008006" key="4">
    <source>
        <dbReference type="Google" id="ProtNLM"/>
    </source>
</evidence>